<evidence type="ECO:0008006" key="5">
    <source>
        <dbReference type="Google" id="ProtNLM"/>
    </source>
</evidence>
<keyword evidence="2" id="KW-0732">Signal</keyword>
<dbReference type="SUPFAM" id="SSF103647">
    <property type="entry name" value="TSP type-3 repeat"/>
    <property type="match status" value="1"/>
</dbReference>
<proteinExistence type="predicted"/>
<evidence type="ECO:0000256" key="2">
    <source>
        <dbReference type="SAM" id="SignalP"/>
    </source>
</evidence>
<dbReference type="KEGG" id="rmar:GBA65_09215"/>
<feature type="region of interest" description="Disordered" evidence="1">
    <location>
        <begin position="166"/>
        <end position="200"/>
    </location>
</feature>
<keyword evidence="4" id="KW-1185">Reference proteome</keyword>
<dbReference type="InterPro" id="IPR028974">
    <property type="entry name" value="TSP_type-3_rpt"/>
</dbReference>
<dbReference type="Gene3D" id="4.10.1080.10">
    <property type="entry name" value="TSP type-3 repeat"/>
    <property type="match status" value="1"/>
</dbReference>
<accession>A0A6G8PWU9</accession>
<organism evidence="3 4">
    <name type="scientific">Rubrobacter marinus</name>
    <dbReference type="NCBI Taxonomy" id="2653852"/>
    <lineage>
        <taxon>Bacteria</taxon>
        <taxon>Bacillati</taxon>
        <taxon>Actinomycetota</taxon>
        <taxon>Rubrobacteria</taxon>
        <taxon>Rubrobacterales</taxon>
        <taxon>Rubrobacteraceae</taxon>
        <taxon>Rubrobacter</taxon>
    </lineage>
</organism>
<dbReference type="Proteomes" id="UP000502706">
    <property type="component" value="Chromosome"/>
</dbReference>
<name>A0A6G8PWU9_9ACTN</name>
<dbReference type="AlphaFoldDB" id="A0A6G8PWU9"/>
<evidence type="ECO:0000313" key="4">
    <source>
        <dbReference type="Proteomes" id="UP000502706"/>
    </source>
</evidence>
<protein>
    <recommendedName>
        <fullName evidence="5">DUF5666 domain-containing protein</fullName>
    </recommendedName>
</protein>
<evidence type="ECO:0000256" key="1">
    <source>
        <dbReference type="SAM" id="MobiDB-lite"/>
    </source>
</evidence>
<dbReference type="GO" id="GO:0005509">
    <property type="term" value="F:calcium ion binding"/>
    <property type="evidence" value="ECO:0007669"/>
    <property type="project" value="InterPro"/>
</dbReference>
<evidence type="ECO:0000313" key="3">
    <source>
        <dbReference type="EMBL" id="QIN78668.1"/>
    </source>
</evidence>
<gene>
    <name evidence="3" type="ORF">GBA65_09215</name>
</gene>
<dbReference type="EMBL" id="CP045121">
    <property type="protein sequence ID" value="QIN78668.1"/>
    <property type="molecule type" value="Genomic_DNA"/>
</dbReference>
<reference evidence="3 4" key="1">
    <citation type="submission" date="2019-10" db="EMBL/GenBank/DDBJ databases">
        <title>Rubrobacter sp nov SCSIO 52915 isolated from a deep-sea sediment in the South China Sea.</title>
        <authorList>
            <person name="Chen R.W."/>
        </authorList>
    </citation>
    <scope>NUCLEOTIDE SEQUENCE [LARGE SCALE GENOMIC DNA]</scope>
    <source>
        <strain evidence="3 4">SCSIO 52915</strain>
    </source>
</reference>
<dbReference type="RefSeq" id="WP_166394804.1">
    <property type="nucleotide sequence ID" value="NZ_CP045121.1"/>
</dbReference>
<sequence length="200" mass="20517">MRRSMVFVLVAALLVAMTTGVAGAKGKPAKKPDKKPAPPVAHVFRGEIVAVDADSVLVSVEGGNSFAKPFVGKRLDIAANSRTKVVEDDVKTRLSNLDAGDAVVAKAMAPRGSQSFTADMFVATSPTAPYYLDADGDGIGAGEPRTFVIDEQPEGYVSASGDNCADVANPDQADADGNGTGDACEPVVEEPAPEVGEPAV</sequence>
<feature type="signal peptide" evidence="2">
    <location>
        <begin position="1"/>
        <end position="24"/>
    </location>
</feature>
<feature type="chain" id="PRO_5026051918" description="DUF5666 domain-containing protein" evidence="2">
    <location>
        <begin position="25"/>
        <end position="200"/>
    </location>
</feature>